<dbReference type="SUPFAM" id="SSF55961">
    <property type="entry name" value="Bet v1-like"/>
    <property type="match status" value="2"/>
</dbReference>
<evidence type="ECO:0000313" key="3">
    <source>
        <dbReference type="EMBL" id="GIH74605.1"/>
    </source>
</evidence>
<feature type="domain" description="Activator of Hsp90 ATPase homologue 1/2-like C-terminal" evidence="2">
    <location>
        <begin position="159"/>
        <end position="258"/>
    </location>
</feature>
<dbReference type="Gene3D" id="3.30.530.20">
    <property type="match status" value="2"/>
</dbReference>
<dbReference type="RefSeq" id="WP_203889332.1">
    <property type="nucleotide sequence ID" value="NZ_BOOH01000010.1"/>
</dbReference>
<comment type="similarity">
    <text evidence="1">Belongs to the AHA1 family.</text>
</comment>
<evidence type="ECO:0000259" key="2">
    <source>
        <dbReference type="Pfam" id="PF08327"/>
    </source>
</evidence>
<comment type="caution">
    <text evidence="3">The sequence shown here is derived from an EMBL/GenBank/DDBJ whole genome shotgun (WGS) entry which is preliminary data.</text>
</comment>
<accession>A0A8J3RH33</accession>
<dbReference type="Pfam" id="PF08327">
    <property type="entry name" value="AHSA1"/>
    <property type="match status" value="2"/>
</dbReference>
<evidence type="ECO:0000313" key="4">
    <source>
        <dbReference type="Proteomes" id="UP000616724"/>
    </source>
</evidence>
<proteinExistence type="inferred from homology"/>
<sequence length="302" mass="33917">MSEPMMIRVRAGAPVKDVHHALTDPAAMRVWLDEHAEVDLPHRYAFWGRHTPAGDAPRQRLLHADERTLRFVWTLDDTDTTVEIRLRELEPDATELTLTQTGVPSWEEMVNDTGGLLGLLHTYWALAVVNLVDHVEGRETTPKCDLTSPVMREQVFIAAPPQAVYDSIVDPGTFARWFGAKIEIEPHVGGRWAMGGFDMESSPAKITDLEPGRRMSLLGEEGLVTSWELEESGGGTRLTFVQSGFDEGRPPYDAWMGWLSGIAELRRFHELEDWRSMWLEVHLEGVPEGLITVGEDAQAGER</sequence>
<organism evidence="3 4">
    <name type="scientific">Planobispora longispora</name>
    <dbReference type="NCBI Taxonomy" id="28887"/>
    <lineage>
        <taxon>Bacteria</taxon>
        <taxon>Bacillati</taxon>
        <taxon>Actinomycetota</taxon>
        <taxon>Actinomycetes</taxon>
        <taxon>Streptosporangiales</taxon>
        <taxon>Streptosporangiaceae</taxon>
        <taxon>Planobispora</taxon>
    </lineage>
</organism>
<dbReference type="AlphaFoldDB" id="A0A8J3RH33"/>
<name>A0A8J3RH33_9ACTN</name>
<dbReference type="CDD" id="cd07814">
    <property type="entry name" value="SRPBCC_CalC_Aha1-like"/>
    <property type="match status" value="1"/>
</dbReference>
<dbReference type="InterPro" id="IPR023393">
    <property type="entry name" value="START-like_dom_sf"/>
</dbReference>
<protein>
    <recommendedName>
        <fullName evidence="2">Activator of Hsp90 ATPase homologue 1/2-like C-terminal domain-containing protein</fullName>
    </recommendedName>
</protein>
<gene>
    <name evidence="3" type="ORF">Plo01_10340</name>
</gene>
<reference evidence="3 4" key="1">
    <citation type="submission" date="2021-01" db="EMBL/GenBank/DDBJ databases">
        <title>Whole genome shotgun sequence of Planobispora longispora NBRC 13918.</title>
        <authorList>
            <person name="Komaki H."/>
            <person name="Tamura T."/>
        </authorList>
    </citation>
    <scope>NUCLEOTIDE SEQUENCE [LARGE SCALE GENOMIC DNA]</scope>
    <source>
        <strain evidence="3 4">NBRC 13918</strain>
    </source>
</reference>
<dbReference type="Proteomes" id="UP000616724">
    <property type="component" value="Unassembled WGS sequence"/>
</dbReference>
<keyword evidence="4" id="KW-1185">Reference proteome</keyword>
<evidence type="ECO:0000256" key="1">
    <source>
        <dbReference type="ARBA" id="ARBA00006817"/>
    </source>
</evidence>
<feature type="domain" description="Activator of Hsp90 ATPase homologue 1/2-like C-terminal" evidence="2">
    <location>
        <begin position="13"/>
        <end position="108"/>
    </location>
</feature>
<dbReference type="EMBL" id="BOOH01000010">
    <property type="protein sequence ID" value="GIH74605.1"/>
    <property type="molecule type" value="Genomic_DNA"/>
</dbReference>
<dbReference type="InterPro" id="IPR013538">
    <property type="entry name" value="ASHA1/2-like_C"/>
</dbReference>